<sequence>SSYDSSVKWLRNQGSKKLAAVLHVLGGDIEAFIKTVIKEEHLQDENIRLPIDESYEYIVRDQFLKNSPIPF</sequence>
<comment type="caution">
    <text evidence="1">The sequence shown here is derived from an EMBL/GenBank/DDBJ whole genome shotgun (WGS) entry which is preliminary data.</text>
</comment>
<evidence type="ECO:0000313" key="1">
    <source>
        <dbReference type="EMBL" id="MIE73152.1"/>
    </source>
</evidence>
<accession>A0A6C8Y3Y7</accession>
<name>A0A6C8Y3Y7_SALDZ</name>
<dbReference type="EMBL" id="RSHK01000078">
    <property type="protein sequence ID" value="MIE73152.1"/>
    <property type="molecule type" value="Genomic_DNA"/>
</dbReference>
<evidence type="ECO:0000313" key="2">
    <source>
        <dbReference type="EMBL" id="MIE73158.1"/>
    </source>
</evidence>
<proteinExistence type="predicted"/>
<feature type="non-terminal residue" evidence="1">
    <location>
        <position position="1"/>
    </location>
</feature>
<reference evidence="1" key="1">
    <citation type="submission" date="2018-08" db="EMBL/GenBank/DDBJ databases">
        <authorList>
            <consortium name="GenomeTrakr network: Whole genome sequencing for foodborne pathogen traceback"/>
        </authorList>
    </citation>
    <scope>NUCLEOTIDE SEQUENCE [LARGE SCALE GENOMIC DNA]</scope>
    <source>
        <strain evidence="1">FMA0132</strain>
    </source>
</reference>
<dbReference type="AlphaFoldDB" id="A0A6C8Y3Y7"/>
<organism evidence="1">
    <name type="scientific">Salmonella diarizonae</name>
    <dbReference type="NCBI Taxonomy" id="59204"/>
    <lineage>
        <taxon>Bacteria</taxon>
        <taxon>Pseudomonadati</taxon>
        <taxon>Pseudomonadota</taxon>
        <taxon>Gammaproteobacteria</taxon>
        <taxon>Enterobacterales</taxon>
        <taxon>Enterobacteriaceae</taxon>
        <taxon>Salmonella</taxon>
    </lineage>
</organism>
<protein>
    <submittedName>
        <fullName evidence="1">Uncharacterized protein</fullName>
    </submittedName>
</protein>
<gene>
    <name evidence="1" type="ORF">EL06_28310</name>
    <name evidence="2" type="ORF">EL06_28340</name>
</gene>
<dbReference type="Proteomes" id="UP000885362">
    <property type="component" value="Unassembled WGS sequence"/>
</dbReference>
<dbReference type="EMBL" id="RSHK01000079">
    <property type="protein sequence ID" value="MIE73158.1"/>
    <property type="molecule type" value="Genomic_DNA"/>
</dbReference>